<evidence type="ECO:0000259" key="1">
    <source>
        <dbReference type="Pfam" id="PF08268"/>
    </source>
</evidence>
<comment type="caution">
    <text evidence="2">The sequence shown here is derived from an EMBL/GenBank/DDBJ whole genome shotgun (WGS) entry which is preliminary data.</text>
</comment>
<feature type="domain" description="F-box associated beta-propeller type 3" evidence="1">
    <location>
        <begin position="47"/>
        <end position="252"/>
    </location>
</feature>
<evidence type="ECO:0000313" key="3">
    <source>
        <dbReference type="Proteomes" id="UP001443914"/>
    </source>
</evidence>
<dbReference type="InterPro" id="IPR017451">
    <property type="entry name" value="F-box-assoc_interact_dom"/>
</dbReference>
<dbReference type="InterPro" id="IPR050796">
    <property type="entry name" value="SCF_F-box_component"/>
</dbReference>
<dbReference type="PANTHER" id="PTHR31672">
    <property type="entry name" value="BNACNNG10540D PROTEIN"/>
    <property type="match status" value="1"/>
</dbReference>
<dbReference type="PANTHER" id="PTHR31672:SF13">
    <property type="entry name" value="F-BOX PROTEIN CPR30-LIKE"/>
    <property type="match status" value="1"/>
</dbReference>
<keyword evidence="3" id="KW-1185">Reference proteome</keyword>
<proteinExistence type="predicted"/>
<dbReference type="AlphaFoldDB" id="A0AAW1J451"/>
<dbReference type="InterPro" id="IPR013187">
    <property type="entry name" value="F-box-assoc_dom_typ3"/>
</dbReference>
<accession>A0AAW1J451</accession>
<dbReference type="NCBIfam" id="TIGR01640">
    <property type="entry name" value="F_box_assoc_1"/>
    <property type="match status" value="1"/>
</dbReference>
<evidence type="ECO:0000313" key="2">
    <source>
        <dbReference type="EMBL" id="KAK9697046.1"/>
    </source>
</evidence>
<reference evidence="2" key="1">
    <citation type="submission" date="2024-03" db="EMBL/GenBank/DDBJ databases">
        <title>WGS assembly of Saponaria officinalis var. Norfolk2.</title>
        <authorList>
            <person name="Jenkins J."/>
            <person name="Shu S."/>
            <person name="Grimwood J."/>
            <person name="Barry K."/>
            <person name="Goodstein D."/>
            <person name="Schmutz J."/>
            <person name="Leebens-Mack J."/>
            <person name="Osbourn A."/>
        </authorList>
    </citation>
    <scope>NUCLEOTIDE SEQUENCE [LARGE SCALE GENOMIC DNA]</scope>
    <source>
        <strain evidence="2">JIC</strain>
    </source>
</reference>
<organism evidence="2 3">
    <name type="scientific">Saponaria officinalis</name>
    <name type="common">Common soapwort</name>
    <name type="synonym">Lychnis saponaria</name>
    <dbReference type="NCBI Taxonomy" id="3572"/>
    <lineage>
        <taxon>Eukaryota</taxon>
        <taxon>Viridiplantae</taxon>
        <taxon>Streptophyta</taxon>
        <taxon>Embryophyta</taxon>
        <taxon>Tracheophyta</taxon>
        <taxon>Spermatophyta</taxon>
        <taxon>Magnoliopsida</taxon>
        <taxon>eudicotyledons</taxon>
        <taxon>Gunneridae</taxon>
        <taxon>Pentapetalae</taxon>
        <taxon>Caryophyllales</taxon>
        <taxon>Caryophyllaceae</taxon>
        <taxon>Caryophylleae</taxon>
        <taxon>Saponaria</taxon>
    </lineage>
</organism>
<name>A0AAW1J451_SAPOF</name>
<dbReference type="EMBL" id="JBDFQZ010000008">
    <property type="protein sequence ID" value="KAK9697046.1"/>
    <property type="molecule type" value="Genomic_DNA"/>
</dbReference>
<dbReference type="Proteomes" id="UP001443914">
    <property type="component" value="Unassembled WGS sequence"/>
</dbReference>
<sequence length="357" mass="40876">MSPKFRELEQYVAFNDTAEIVIGGDSGLQVCHTSICPFDTYVGFPFRSHVVGCVHGLLCLSESAEIRNKCRVMLWNPMFRKYINLPVSSTGTDMGITTSVLGFGYDGIRNDHRVVKITDCHGVDELLIEVYSVREHTWKTISSEFLIDNSIKTVSYLHHFHNGVIHWLTLKSRTDYKFDKWLISFNVAEETFEKLELPEGMVNASTLGPCVCLFEFQTKLAVSRCRDSSDINAQDRCRIWVKTKDDASNCWCIILDIVIHRGFYVVSDLYFRRTGELLGFAKLDNKKVISVDPLTLRVTNVGILNLDMSTMFCNYTESLVLLDRNTEVYTDDDLRRLLLQQYGGIHLLFVTIIPTEY</sequence>
<protein>
    <recommendedName>
        <fullName evidence="1">F-box associated beta-propeller type 3 domain-containing protein</fullName>
    </recommendedName>
</protein>
<dbReference type="Pfam" id="PF08268">
    <property type="entry name" value="FBA_3"/>
    <property type="match status" value="1"/>
</dbReference>
<gene>
    <name evidence="2" type="ORF">RND81_08G011500</name>
</gene>